<dbReference type="KEGG" id="bsto:C0V70_16965"/>
<protein>
    <submittedName>
        <fullName evidence="1">Uncharacterized protein</fullName>
    </submittedName>
</protein>
<dbReference type="AlphaFoldDB" id="A0A2K9NW78"/>
<sequence>MKTLIAVLALTASVSTFARSPIRTWEGTSRAWNASGNTAGLLIQGEAAQVVFEKLSAATQTSKREGSLETTVRVGRDLKCTRVSAFILNYSCELKIDETGAVGN</sequence>
<proteinExistence type="predicted"/>
<evidence type="ECO:0000313" key="1">
    <source>
        <dbReference type="EMBL" id="AUN99767.1"/>
    </source>
</evidence>
<dbReference type="EMBL" id="CP025704">
    <property type="protein sequence ID" value="AUN99767.1"/>
    <property type="molecule type" value="Genomic_DNA"/>
</dbReference>
<name>A0A2K9NW78_BACTC</name>
<organism evidence="1 2">
    <name type="scientific">Bacteriovorax stolpii</name>
    <name type="common">Bdellovibrio stolpii</name>
    <dbReference type="NCBI Taxonomy" id="960"/>
    <lineage>
        <taxon>Bacteria</taxon>
        <taxon>Pseudomonadati</taxon>
        <taxon>Bdellovibrionota</taxon>
        <taxon>Bacteriovoracia</taxon>
        <taxon>Bacteriovoracales</taxon>
        <taxon>Bacteriovoracaceae</taxon>
        <taxon>Bacteriovorax</taxon>
    </lineage>
</organism>
<evidence type="ECO:0000313" key="2">
    <source>
        <dbReference type="Proteomes" id="UP000235584"/>
    </source>
</evidence>
<accession>A0A2K9NW78</accession>
<keyword evidence="2" id="KW-1185">Reference proteome</keyword>
<gene>
    <name evidence="1" type="ORF">C0V70_16965</name>
</gene>
<reference evidence="1 2" key="1">
    <citation type="submission" date="2018-01" db="EMBL/GenBank/DDBJ databases">
        <title>Complete genome sequence of Bacteriovorax stolpii DSM12778.</title>
        <authorList>
            <person name="Tang B."/>
            <person name="Chang J."/>
        </authorList>
    </citation>
    <scope>NUCLEOTIDE SEQUENCE [LARGE SCALE GENOMIC DNA]</scope>
    <source>
        <strain evidence="1 2">DSM 12778</strain>
    </source>
</reference>
<dbReference type="RefSeq" id="WP_102245056.1">
    <property type="nucleotide sequence ID" value="NZ_CP025704.1"/>
</dbReference>
<dbReference type="Proteomes" id="UP000235584">
    <property type="component" value="Chromosome"/>
</dbReference>